<organism evidence="2 3">
    <name type="scientific">Cryptolaemus montrouzieri</name>
    <dbReference type="NCBI Taxonomy" id="559131"/>
    <lineage>
        <taxon>Eukaryota</taxon>
        <taxon>Metazoa</taxon>
        <taxon>Ecdysozoa</taxon>
        <taxon>Arthropoda</taxon>
        <taxon>Hexapoda</taxon>
        <taxon>Insecta</taxon>
        <taxon>Pterygota</taxon>
        <taxon>Neoptera</taxon>
        <taxon>Endopterygota</taxon>
        <taxon>Coleoptera</taxon>
        <taxon>Polyphaga</taxon>
        <taxon>Cucujiformia</taxon>
        <taxon>Coccinelloidea</taxon>
        <taxon>Coccinellidae</taxon>
        <taxon>Scymninae</taxon>
        <taxon>Scymnini</taxon>
        <taxon>Cryptolaemus</taxon>
    </lineage>
</organism>
<proteinExistence type="predicted"/>
<protein>
    <submittedName>
        <fullName evidence="2">Uncharacterized protein</fullName>
    </submittedName>
</protein>
<keyword evidence="1" id="KW-0812">Transmembrane</keyword>
<evidence type="ECO:0000313" key="3">
    <source>
        <dbReference type="Proteomes" id="UP001516400"/>
    </source>
</evidence>
<dbReference type="AlphaFoldDB" id="A0ABD2MNQ6"/>
<name>A0ABD2MNQ6_9CUCU</name>
<evidence type="ECO:0000256" key="1">
    <source>
        <dbReference type="SAM" id="Phobius"/>
    </source>
</evidence>
<reference evidence="2 3" key="1">
    <citation type="journal article" date="2021" name="BMC Biol.">
        <title>Horizontally acquired antibacterial genes associated with adaptive radiation of ladybird beetles.</title>
        <authorList>
            <person name="Li H.S."/>
            <person name="Tang X.F."/>
            <person name="Huang Y.H."/>
            <person name="Xu Z.Y."/>
            <person name="Chen M.L."/>
            <person name="Du X.Y."/>
            <person name="Qiu B.Y."/>
            <person name="Chen P.T."/>
            <person name="Zhang W."/>
            <person name="Slipinski A."/>
            <person name="Escalona H.E."/>
            <person name="Waterhouse R.M."/>
            <person name="Zwick A."/>
            <person name="Pang H."/>
        </authorList>
    </citation>
    <scope>NUCLEOTIDE SEQUENCE [LARGE SCALE GENOMIC DNA]</scope>
    <source>
        <strain evidence="2">SYSU2018</strain>
    </source>
</reference>
<comment type="caution">
    <text evidence="2">The sequence shown here is derived from an EMBL/GenBank/DDBJ whole genome shotgun (WGS) entry which is preliminary data.</text>
</comment>
<dbReference type="InterPro" id="IPR012464">
    <property type="entry name" value="DUF1676"/>
</dbReference>
<accession>A0ABD2MNQ6</accession>
<keyword evidence="1" id="KW-0472">Membrane</keyword>
<sequence length="187" mass="21166">MNFLKAFSSRMRCGTLAFILIFVLTTATLNHTFVLLEVKDHNASYGGNVEKKRFLFTAHDMSRGKKHQHKHLILPLVVAALLIKSIIFPLTVKAMAVMTSIAVLLSSMSLIISSIVGYAKLAYYKASHPSIKVVHVNKPWNKHHAWAPQEAIYLPPPVFESKYITSDPFFLDDEETKVIDHYHSFVD</sequence>
<keyword evidence="3" id="KW-1185">Reference proteome</keyword>
<dbReference type="Pfam" id="PF07898">
    <property type="entry name" value="DUF1676"/>
    <property type="match status" value="1"/>
</dbReference>
<evidence type="ECO:0000313" key="2">
    <source>
        <dbReference type="EMBL" id="KAL3268030.1"/>
    </source>
</evidence>
<dbReference type="EMBL" id="JABFTP020000021">
    <property type="protein sequence ID" value="KAL3268030.1"/>
    <property type="molecule type" value="Genomic_DNA"/>
</dbReference>
<keyword evidence="1" id="KW-1133">Transmembrane helix</keyword>
<feature type="transmembrane region" description="Helical" evidence="1">
    <location>
        <begin position="96"/>
        <end position="119"/>
    </location>
</feature>
<dbReference type="Proteomes" id="UP001516400">
    <property type="component" value="Unassembled WGS sequence"/>
</dbReference>
<feature type="transmembrane region" description="Helical" evidence="1">
    <location>
        <begin position="72"/>
        <end position="90"/>
    </location>
</feature>
<feature type="transmembrane region" description="Helical" evidence="1">
    <location>
        <begin position="15"/>
        <end position="36"/>
    </location>
</feature>
<gene>
    <name evidence="2" type="ORF">HHI36_007163</name>
</gene>